<sequence length="251" mass="27690">MLRYALIKTLQTSQLFGQLPSSPTDTVIPMAQSRRNVVVIGLGTFGMAVARELTRMGDRVLGVDVKEAEVASIADEIDSALVADAADMKAVREIGLEAYDAVIISIGENMQSSILAGMNILEAGCTDVWVKAQSDTHKTILERIGIQNVVLPEANEGLHLAQLVHNPRMRNYLCLWDEVFLAEIRVPSRFSTRGFSPQRLKDKYALSCLGVIRDKQVFPIEDGEQNLGEDDRLILFGNRADIRRFADGSDS</sequence>
<proteinExistence type="predicted"/>
<dbReference type="PANTHER" id="PTHR43833">
    <property type="entry name" value="POTASSIUM CHANNEL PROTEIN 2-RELATED-RELATED"/>
    <property type="match status" value="1"/>
</dbReference>
<dbReference type="GO" id="GO:0008324">
    <property type="term" value="F:monoatomic cation transmembrane transporter activity"/>
    <property type="evidence" value="ECO:0007669"/>
    <property type="project" value="InterPro"/>
</dbReference>
<dbReference type="SUPFAM" id="SSF51735">
    <property type="entry name" value="NAD(P)-binding Rossmann-fold domains"/>
    <property type="match status" value="1"/>
</dbReference>
<dbReference type="InterPro" id="IPR036291">
    <property type="entry name" value="NAD(P)-bd_dom_sf"/>
</dbReference>
<dbReference type="Gene3D" id="3.30.70.1450">
    <property type="entry name" value="Regulator of K+ conductance, C-terminal domain"/>
    <property type="match status" value="1"/>
</dbReference>
<dbReference type="InterPro" id="IPR006037">
    <property type="entry name" value="RCK_C"/>
</dbReference>
<dbReference type="PANTHER" id="PTHR43833:SF7">
    <property type="entry name" value="KTR SYSTEM POTASSIUM UPTAKE PROTEIN C"/>
    <property type="match status" value="1"/>
</dbReference>
<keyword evidence="4" id="KW-1185">Reference proteome</keyword>
<dbReference type="InterPro" id="IPR050721">
    <property type="entry name" value="Trk_Ktr_HKT_K-transport"/>
</dbReference>
<evidence type="ECO:0000259" key="1">
    <source>
        <dbReference type="PROSITE" id="PS51201"/>
    </source>
</evidence>
<comment type="caution">
    <text evidence="3">The sequence shown here is derived from an EMBL/GenBank/DDBJ whole genome shotgun (WGS) entry which is preliminary data.</text>
</comment>
<evidence type="ECO:0000259" key="2">
    <source>
        <dbReference type="PROSITE" id="PS51202"/>
    </source>
</evidence>
<reference evidence="3 4" key="1">
    <citation type="submission" date="2013-04" db="EMBL/GenBank/DDBJ databases">
        <title>Hyphomonas sp. T24B3 Genome Sequencing.</title>
        <authorList>
            <person name="Lai Q."/>
            <person name="Shao Z."/>
        </authorList>
    </citation>
    <scope>NUCLEOTIDE SEQUENCE [LARGE SCALE GENOMIC DNA]</scope>
    <source>
        <strain evidence="3 4">T24B3</strain>
    </source>
</reference>
<name>A0A062TXM3_9PROT</name>
<protein>
    <recommendedName>
        <fullName evidence="5">Potassium transporter KtrA</fullName>
    </recommendedName>
</protein>
<organism evidence="3 4">
    <name type="scientific">Hyphomonas pacifica</name>
    <dbReference type="NCBI Taxonomy" id="1280941"/>
    <lineage>
        <taxon>Bacteria</taxon>
        <taxon>Pseudomonadati</taxon>
        <taxon>Pseudomonadota</taxon>
        <taxon>Alphaproteobacteria</taxon>
        <taxon>Hyphomonadales</taxon>
        <taxon>Hyphomonadaceae</taxon>
        <taxon>Hyphomonas</taxon>
    </lineage>
</organism>
<dbReference type="PROSITE" id="PS51202">
    <property type="entry name" value="RCK_C"/>
    <property type="match status" value="1"/>
</dbReference>
<dbReference type="EMBL" id="AWFB01000003">
    <property type="protein sequence ID" value="RAN35675.1"/>
    <property type="molecule type" value="Genomic_DNA"/>
</dbReference>
<dbReference type="RefSeq" id="WP_051595132.1">
    <property type="nucleotide sequence ID" value="NZ_AWFA01000089.1"/>
</dbReference>
<dbReference type="AlphaFoldDB" id="A0A062TXM3"/>
<evidence type="ECO:0000313" key="3">
    <source>
        <dbReference type="EMBL" id="RAN35675.1"/>
    </source>
</evidence>
<evidence type="ECO:0000313" key="4">
    <source>
        <dbReference type="Proteomes" id="UP000249123"/>
    </source>
</evidence>
<dbReference type="GO" id="GO:0006813">
    <property type="term" value="P:potassium ion transport"/>
    <property type="evidence" value="ECO:0007669"/>
    <property type="project" value="InterPro"/>
</dbReference>
<accession>A0A328JUH0</accession>
<dbReference type="Proteomes" id="UP000249123">
    <property type="component" value="Unassembled WGS sequence"/>
</dbReference>
<dbReference type="STRING" id="1280941.HY2_06620"/>
<gene>
    <name evidence="3" type="ORF">HY3_07590</name>
</gene>
<dbReference type="Gene3D" id="3.40.50.720">
    <property type="entry name" value="NAD(P)-binding Rossmann-like Domain"/>
    <property type="match status" value="1"/>
</dbReference>
<dbReference type="InterPro" id="IPR003148">
    <property type="entry name" value="RCK_N"/>
</dbReference>
<dbReference type="SUPFAM" id="SSF116726">
    <property type="entry name" value="TrkA C-terminal domain-like"/>
    <property type="match status" value="1"/>
</dbReference>
<dbReference type="Pfam" id="PF02254">
    <property type="entry name" value="TrkA_N"/>
    <property type="match status" value="1"/>
</dbReference>
<dbReference type="InterPro" id="IPR036721">
    <property type="entry name" value="RCK_C_sf"/>
</dbReference>
<dbReference type="eggNOG" id="COG0569">
    <property type="taxonomic scope" value="Bacteria"/>
</dbReference>
<evidence type="ECO:0008006" key="5">
    <source>
        <dbReference type="Google" id="ProtNLM"/>
    </source>
</evidence>
<feature type="domain" description="RCK C-terminal" evidence="2">
    <location>
        <begin position="170"/>
        <end position="251"/>
    </location>
</feature>
<dbReference type="PROSITE" id="PS51201">
    <property type="entry name" value="RCK_N"/>
    <property type="match status" value="1"/>
</dbReference>
<accession>A0A062TXM3</accession>
<feature type="domain" description="RCK N-terminal" evidence="1">
    <location>
        <begin position="34"/>
        <end position="150"/>
    </location>
</feature>